<feature type="transmembrane region" description="Helical" evidence="1">
    <location>
        <begin position="157"/>
        <end position="177"/>
    </location>
</feature>
<gene>
    <name evidence="2" type="ORF">J2Z32_002265</name>
</gene>
<protein>
    <recommendedName>
        <fullName evidence="4">ABC transporter permease</fullName>
    </recommendedName>
</protein>
<organism evidence="2 3">
    <name type="scientific">Paenibacillus turicensis</name>
    <dbReference type="NCBI Taxonomy" id="160487"/>
    <lineage>
        <taxon>Bacteria</taxon>
        <taxon>Bacillati</taxon>
        <taxon>Bacillota</taxon>
        <taxon>Bacilli</taxon>
        <taxon>Bacillales</taxon>
        <taxon>Paenibacillaceae</taxon>
        <taxon>Paenibacillus</taxon>
    </lineage>
</organism>
<feature type="transmembrane region" description="Helical" evidence="1">
    <location>
        <begin position="131"/>
        <end position="150"/>
    </location>
</feature>
<feature type="transmembrane region" description="Helical" evidence="1">
    <location>
        <begin position="197"/>
        <end position="214"/>
    </location>
</feature>
<evidence type="ECO:0000256" key="1">
    <source>
        <dbReference type="SAM" id="Phobius"/>
    </source>
</evidence>
<dbReference type="EMBL" id="JAGGKG010000009">
    <property type="protein sequence ID" value="MBP1905635.1"/>
    <property type="molecule type" value="Genomic_DNA"/>
</dbReference>
<dbReference type="Proteomes" id="UP001519272">
    <property type="component" value="Unassembled WGS sequence"/>
</dbReference>
<accession>A0ABS4FSV8</accession>
<proteinExistence type="predicted"/>
<evidence type="ECO:0000313" key="3">
    <source>
        <dbReference type="Proteomes" id="UP001519272"/>
    </source>
</evidence>
<feature type="transmembrane region" description="Helical" evidence="1">
    <location>
        <begin position="52"/>
        <end position="69"/>
    </location>
</feature>
<sequence>MLPLRKMIPLFVMQYRKAYIIFWGILLIVITDQSLVRGFFRSEGRLNDSLPAAITAVWIFVLVTSIYNATHLFSLMMNYSVTRKSYYKTLVIWSTISCILMSLFTVMLVYGVVFIAPWLGVQLAAPSANPVIMFYHLFTTSMIVSALSLITGALFYFYHFIAGIASLLLYYALFYQYLFHNFVALTQIDQPMWMENHLMLILSCILLGLGWVFYRRGNVSTKKK</sequence>
<keyword evidence="1" id="KW-1133">Transmembrane helix</keyword>
<name>A0ABS4FSV8_9BACL</name>
<keyword evidence="3" id="KW-1185">Reference proteome</keyword>
<reference evidence="2 3" key="1">
    <citation type="submission" date="2021-03" db="EMBL/GenBank/DDBJ databases">
        <title>Genomic Encyclopedia of Type Strains, Phase IV (KMG-IV): sequencing the most valuable type-strain genomes for metagenomic binning, comparative biology and taxonomic classification.</title>
        <authorList>
            <person name="Goeker M."/>
        </authorList>
    </citation>
    <scope>NUCLEOTIDE SEQUENCE [LARGE SCALE GENOMIC DNA]</scope>
    <source>
        <strain evidence="2 3">DSM 14349</strain>
    </source>
</reference>
<keyword evidence="1" id="KW-0812">Transmembrane</keyword>
<evidence type="ECO:0008006" key="4">
    <source>
        <dbReference type="Google" id="ProtNLM"/>
    </source>
</evidence>
<evidence type="ECO:0000313" key="2">
    <source>
        <dbReference type="EMBL" id="MBP1905635.1"/>
    </source>
</evidence>
<comment type="caution">
    <text evidence="2">The sequence shown here is derived from an EMBL/GenBank/DDBJ whole genome shotgun (WGS) entry which is preliminary data.</text>
</comment>
<feature type="transmembrane region" description="Helical" evidence="1">
    <location>
        <begin position="20"/>
        <end position="40"/>
    </location>
</feature>
<keyword evidence="1" id="KW-0472">Membrane</keyword>
<feature type="transmembrane region" description="Helical" evidence="1">
    <location>
        <begin position="90"/>
        <end position="119"/>
    </location>
</feature>